<dbReference type="EMBL" id="LQOB01000310">
    <property type="protein sequence ID" value="KXT84643.1"/>
    <property type="molecule type" value="Genomic_DNA"/>
</dbReference>
<evidence type="ECO:0000256" key="6">
    <source>
        <dbReference type="SAM" id="MobiDB-lite"/>
    </source>
</evidence>
<dbReference type="Proteomes" id="UP000072653">
    <property type="component" value="Unassembled WGS sequence"/>
</dbReference>
<feature type="domain" description="Gram-positive cocci surface proteins LPxTG" evidence="8">
    <location>
        <begin position="341"/>
        <end position="369"/>
    </location>
</feature>
<feature type="chain" id="PRO_5007298590" description="Gram-positive cocci surface proteins LPxTG domain-containing protein" evidence="7">
    <location>
        <begin position="30"/>
        <end position="382"/>
    </location>
</feature>
<feature type="signal peptide" evidence="7">
    <location>
        <begin position="1"/>
        <end position="29"/>
    </location>
</feature>
<feature type="compositionally biased region" description="Polar residues" evidence="6">
    <location>
        <begin position="282"/>
        <end position="348"/>
    </location>
</feature>
<gene>
    <name evidence="10" type="ORF">SORDD16_01771</name>
</gene>
<keyword evidence="4" id="KW-0677">Repeat</keyword>
<dbReference type="Pfam" id="PF06458">
    <property type="entry name" value="MucBP"/>
    <property type="match status" value="2"/>
</dbReference>
<dbReference type="NCBIfam" id="TIGR01167">
    <property type="entry name" value="LPXTG_anchor"/>
    <property type="match status" value="1"/>
</dbReference>
<dbReference type="RefSeq" id="WP_061453255.1">
    <property type="nucleotide sequence ID" value="NZ_KQ969557.1"/>
</dbReference>
<evidence type="ECO:0008006" key="12">
    <source>
        <dbReference type="Google" id="ProtNLM"/>
    </source>
</evidence>
<feature type="compositionally biased region" description="Pro residues" evidence="6">
    <location>
        <begin position="244"/>
        <end position="264"/>
    </location>
</feature>
<evidence type="ECO:0000256" key="3">
    <source>
        <dbReference type="ARBA" id="ARBA00022729"/>
    </source>
</evidence>
<evidence type="ECO:0000256" key="2">
    <source>
        <dbReference type="ARBA" id="ARBA00022525"/>
    </source>
</evidence>
<dbReference type="PATRIC" id="fig|1303.79.peg.2087"/>
<dbReference type="InterPro" id="IPR019931">
    <property type="entry name" value="LPXTG_anchor"/>
</dbReference>
<protein>
    <recommendedName>
        <fullName evidence="12">Gram-positive cocci surface proteins LPxTG domain-containing protein</fullName>
    </recommendedName>
</protein>
<dbReference type="OrthoDB" id="10021227at2"/>
<keyword evidence="2" id="KW-0964">Secreted</keyword>
<dbReference type="Pfam" id="PF00746">
    <property type="entry name" value="Gram_pos_anchor"/>
    <property type="match status" value="1"/>
</dbReference>
<feature type="region of interest" description="Disordered" evidence="6">
    <location>
        <begin position="236"/>
        <end position="351"/>
    </location>
</feature>
<evidence type="ECO:0000259" key="9">
    <source>
        <dbReference type="Pfam" id="PF06458"/>
    </source>
</evidence>
<evidence type="ECO:0000256" key="5">
    <source>
        <dbReference type="ARBA" id="ARBA00023088"/>
    </source>
</evidence>
<organism evidence="10 11">
    <name type="scientific">Streptococcus oralis</name>
    <dbReference type="NCBI Taxonomy" id="1303"/>
    <lineage>
        <taxon>Bacteria</taxon>
        <taxon>Bacillati</taxon>
        <taxon>Bacillota</taxon>
        <taxon>Bacilli</taxon>
        <taxon>Lactobacillales</taxon>
        <taxon>Streptococcaceae</taxon>
        <taxon>Streptococcus</taxon>
    </lineage>
</organism>
<dbReference type="AlphaFoldDB" id="A0A139P9A6"/>
<accession>A0A139P9A6</accession>
<evidence type="ECO:0000259" key="8">
    <source>
        <dbReference type="Pfam" id="PF00746"/>
    </source>
</evidence>
<feature type="domain" description="MucBP" evidence="9">
    <location>
        <begin position="175"/>
        <end position="235"/>
    </location>
</feature>
<dbReference type="Gene3D" id="3.10.20.320">
    <property type="entry name" value="Putative peptidoglycan bound protein (lpxtg motif)"/>
    <property type="match status" value="1"/>
</dbReference>
<proteinExistence type="predicted"/>
<keyword evidence="1" id="KW-0134">Cell wall</keyword>
<keyword evidence="5" id="KW-0572">Peptidoglycan-anchor</keyword>
<evidence type="ECO:0000256" key="1">
    <source>
        <dbReference type="ARBA" id="ARBA00022512"/>
    </source>
</evidence>
<evidence type="ECO:0000256" key="7">
    <source>
        <dbReference type="SAM" id="SignalP"/>
    </source>
</evidence>
<name>A0A139P9A6_STROR</name>
<sequence>MKNIAKYGIVLLSVAVLGATTTVSMTVSADDGAPATETVAPAVSKVKVGIFYGVNSQNPVKEWSIELKEGESYTTEAPSIKGYKFVLGAHYDGSQVREFHTKTYTIKYMSFQGLPENQTLAFYYEPENPGQPEKPAEPEKPAPNPEQPEKPTPAQTQKFNINYWALRGGEGANDLGTDTVELSPGETYTVQKKDFPGYEFQVAAIDNGAAIATDVELPYTLKYGDKNQGIDLIYKKKSQKPADPQKPGPTPKPTPEPTPQPTPNPSDNGNSNNQGNKSNPSDNKPSDNGNGKSENPTDNQNPAKNGNDSTPFDNGEKQNNSNQGDNNRDTTMQSETNKSNETTKNKLPNTGEAVSSLGFLAVGLLSSLGLTKKRYKGRHERH</sequence>
<feature type="region of interest" description="Disordered" evidence="6">
    <location>
        <begin position="124"/>
        <end position="155"/>
    </location>
</feature>
<comment type="caution">
    <text evidence="10">The sequence shown here is derived from an EMBL/GenBank/DDBJ whole genome shotgun (WGS) entry which is preliminary data.</text>
</comment>
<reference evidence="10 11" key="1">
    <citation type="submission" date="2016-01" db="EMBL/GenBank/DDBJ databases">
        <title>Highly variable Streptococcus oralis are common among viridans streptococci isolated from primates.</title>
        <authorList>
            <person name="Denapaite D."/>
            <person name="Rieger M."/>
            <person name="Koendgen S."/>
            <person name="Brueckner R."/>
            <person name="Ochigava I."/>
            <person name="Kappeler P."/>
            <person name="Maetz-Rensing K."/>
            <person name="Leendertz F."/>
            <person name="Hakenbeck R."/>
        </authorList>
    </citation>
    <scope>NUCLEOTIDE SEQUENCE [LARGE SCALE GENOMIC DNA]</scope>
    <source>
        <strain evidence="10 11">DD16</strain>
    </source>
</reference>
<feature type="compositionally biased region" description="Low complexity" evidence="6">
    <location>
        <begin position="265"/>
        <end position="281"/>
    </location>
</feature>
<dbReference type="InterPro" id="IPR009459">
    <property type="entry name" value="MucBP_dom"/>
</dbReference>
<evidence type="ECO:0000256" key="4">
    <source>
        <dbReference type="ARBA" id="ARBA00022737"/>
    </source>
</evidence>
<evidence type="ECO:0000313" key="10">
    <source>
        <dbReference type="EMBL" id="KXT84643.1"/>
    </source>
</evidence>
<keyword evidence="3 7" id="KW-0732">Signal</keyword>
<evidence type="ECO:0000313" key="11">
    <source>
        <dbReference type="Proteomes" id="UP000072653"/>
    </source>
</evidence>
<feature type="domain" description="MucBP" evidence="9">
    <location>
        <begin position="64"/>
        <end position="108"/>
    </location>
</feature>